<feature type="transmembrane region" description="Helical" evidence="1">
    <location>
        <begin position="73"/>
        <end position="96"/>
    </location>
</feature>
<evidence type="ECO:0008006" key="4">
    <source>
        <dbReference type="Google" id="ProtNLM"/>
    </source>
</evidence>
<keyword evidence="1" id="KW-0472">Membrane</keyword>
<dbReference type="EMBL" id="BMXE01000007">
    <property type="protein sequence ID" value="GHB42311.1"/>
    <property type="molecule type" value="Genomic_DNA"/>
</dbReference>
<proteinExistence type="predicted"/>
<evidence type="ECO:0000313" key="2">
    <source>
        <dbReference type="EMBL" id="GHB42311.1"/>
    </source>
</evidence>
<evidence type="ECO:0000313" key="3">
    <source>
        <dbReference type="Proteomes" id="UP000637980"/>
    </source>
</evidence>
<name>A0ABQ3EL33_9HYPH</name>
<protein>
    <recommendedName>
        <fullName evidence="4">DUF4149 domain-containing protein</fullName>
    </recommendedName>
</protein>
<keyword evidence="3" id="KW-1185">Reference proteome</keyword>
<sequence length="154" mass="16763">MKKYSFLLASLWAGVVLGGSLIVAPAKFQVPSLTIPQLLEVGQVQFYWIGNAEILFAALLTLPLLYPPIRAQFSILVKGFLLLALTALIVQQGYLMPLLNVRTEATIAGEPVGPSHLHLVFVGIEILKILALIASCIFLKLEEESHATPRSKTS</sequence>
<keyword evidence="1" id="KW-1133">Transmembrane helix</keyword>
<comment type="caution">
    <text evidence="2">The sequence shown here is derived from an EMBL/GenBank/DDBJ whole genome shotgun (WGS) entry which is preliminary data.</text>
</comment>
<keyword evidence="1" id="KW-0812">Transmembrane</keyword>
<reference evidence="3" key="1">
    <citation type="journal article" date="2019" name="Int. J. Syst. Evol. Microbiol.">
        <title>The Global Catalogue of Microorganisms (GCM) 10K type strain sequencing project: providing services to taxonomists for standard genome sequencing and annotation.</title>
        <authorList>
            <consortium name="The Broad Institute Genomics Platform"/>
            <consortium name="The Broad Institute Genome Sequencing Center for Infectious Disease"/>
            <person name="Wu L."/>
            <person name="Ma J."/>
        </authorList>
    </citation>
    <scope>NUCLEOTIDE SEQUENCE [LARGE SCALE GENOMIC DNA]</scope>
    <source>
        <strain evidence="3">KCTC 12861</strain>
    </source>
</reference>
<accession>A0ABQ3EL33</accession>
<dbReference type="RefSeq" id="WP_189438047.1">
    <property type="nucleotide sequence ID" value="NZ_BMXE01000007.1"/>
</dbReference>
<feature type="transmembrane region" description="Helical" evidence="1">
    <location>
        <begin position="46"/>
        <end position="66"/>
    </location>
</feature>
<feature type="transmembrane region" description="Helical" evidence="1">
    <location>
        <begin position="116"/>
        <end position="141"/>
    </location>
</feature>
<gene>
    <name evidence="2" type="ORF">GCM10007094_34420</name>
</gene>
<dbReference type="Proteomes" id="UP000637980">
    <property type="component" value="Unassembled WGS sequence"/>
</dbReference>
<organism evidence="2 3">
    <name type="scientific">Pseudovibrio japonicus</name>
    <dbReference type="NCBI Taxonomy" id="366534"/>
    <lineage>
        <taxon>Bacteria</taxon>
        <taxon>Pseudomonadati</taxon>
        <taxon>Pseudomonadota</taxon>
        <taxon>Alphaproteobacteria</taxon>
        <taxon>Hyphomicrobiales</taxon>
        <taxon>Stappiaceae</taxon>
        <taxon>Pseudovibrio</taxon>
    </lineage>
</organism>
<evidence type="ECO:0000256" key="1">
    <source>
        <dbReference type="SAM" id="Phobius"/>
    </source>
</evidence>